<dbReference type="Proteomes" id="UP000789524">
    <property type="component" value="Unassembled WGS sequence"/>
</dbReference>
<organism evidence="7 8">
    <name type="scientific">Danaus chrysippus</name>
    <name type="common">African queen</name>
    <dbReference type="NCBI Taxonomy" id="151541"/>
    <lineage>
        <taxon>Eukaryota</taxon>
        <taxon>Metazoa</taxon>
        <taxon>Ecdysozoa</taxon>
        <taxon>Arthropoda</taxon>
        <taxon>Hexapoda</taxon>
        <taxon>Insecta</taxon>
        <taxon>Pterygota</taxon>
        <taxon>Neoptera</taxon>
        <taxon>Endopterygota</taxon>
        <taxon>Lepidoptera</taxon>
        <taxon>Glossata</taxon>
        <taxon>Ditrysia</taxon>
        <taxon>Papilionoidea</taxon>
        <taxon>Nymphalidae</taxon>
        <taxon>Danainae</taxon>
        <taxon>Danaini</taxon>
        <taxon>Danaina</taxon>
        <taxon>Danaus</taxon>
        <taxon>Anosia</taxon>
    </lineage>
</organism>
<dbReference type="PANTHER" id="PTHR14387">
    <property type="entry name" value="THADA/DEATH RECEPTOR INTERACTING PROTEIN"/>
    <property type="match status" value="1"/>
</dbReference>
<accession>A0A8J2RC20</accession>
<dbReference type="PANTHER" id="PTHR14387:SF7">
    <property type="entry name" value="THYROID ADENOMA-ASSOCIATED PROTEIN"/>
    <property type="match status" value="1"/>
</dbReference>
<proteinExistence type="inferred from homology"/>
<dbReference type="EMBL" id="CAKASE010000081">
    <property type="protein sequence ID" value="CAG9583436.1"/>
    <property type="molecule type" value="Genomic_DNA"/>
</dbReference>
<evidence type="ECO:0000259" key="5">
    <source>
        <dbReference type="Pfam" id="PF25150"/>
    </source>
</evidence>
<dbReference type="InterPro" id="IPR051954">
    <property type="entry name" value="tRNA_methyltransferase_THADA"/>
</dbReference>
<keyword evidence="2" id="KW-0819">tRNA processing</keyword>
<feature type="domain" description="DUF2428" evidence="4">
    <location>
        <begin position="997"/>
        <end position="1131"/>
    </location>
</feature>
<dbReference type="Pfam" id="PF25151">
    <property type="entry name" value="TPR_Trm732_C"/>
    <property type="match status" value="1"/>
</dbReference>
<dbReference type="InterPro" id="IPR056843">
    <property type="entry name" value="THADA-like_TPR"/>
</dbReference>
<evidence type="ECO:0000256" key="3">
    <source>
        <dbReference type="ARBA" id="ARBA00035698"/>
    </source>
</evidence>
<reference evidence="7" key="1">
    <citation type="submission" date="2021-09" db="EMBL/GenBank/DDBJ databases">
        <authorList>
            <person name="Martin H S."/>
        </authorList>
    </citation>
    <scope>NUCLEOTIDE SEQUENCE</scope>
</reference>
<evidence type="ECO:0000313" key="7">
    <source>
        <dbReference type="EMBL" id="CAG9583436.1"/>
    </source>
</evidence>
<dbReference type="SUPFAM" id="SSF48371">
    <property type="entry name" value="ARM repeat"/>
    <property type="match status" value="2"/>
</dbReference>
<feature type="domain" description="DUF2428" evidence="4">
    <location>
        <begin position="853"/>
        <end position="967"/>
    </location>
</feature>
<dbReference type="GO" id="GO:0030488">
    <property type="term" value="P:tRNA methylation"/>
    <property type="evidence" value="ECO:0007669"/>
    <property type="project" value="TreeGrafter"/>
</dbReference>
<dbReference type="Pfam" id="PF25150">
    <property type="entry name" value="TPR_Trm732"/>
    <property type="match status" value="1"/>
</dbReference>
<name>A0A8J2RC20_9NEOP</name>
<sequence length="1774" mass="201089">MNSYGLRIKASEGKNNAGGMSFKPVVIPDVYKFDKHELCKSFPNLTAEEQVAAVKKLLNNVKESYHDDVVEFLVITYLYAENKHPVKCMIMRFVTKNPFIQGSFTEYLTRQLLQLSNEKLEDYTDYVKVVSKIACCIENFPVGAVAFKNIEVNLATFLKNCLACCVTSLSNDKLTPTGRNEVFGLSHTVLRLLLYVIQKIDMDNIDMDLMFKYIRSCLKHLLFNDSPMDTKSVCGILLVTMHILENGDDSWVDILNSNNQTMYLQEFLLNDSCKLSLLSALATVMSMDKLHITNIDGVPAIIKLTNDILDLGDSYSSESTFTLGISRTIVQITKGLEVFGECGLYLLDRLFIFVWSHLEHNTDSVQHLSAQILTNIIKFCSHLKKEGNESAMSKLFSTLSSLERSRKSFYLSLTAVTNEVGLDCVLDVWPDVIQHTLNMLHIQAVQASATTSLETLLRHTHTDTRSIHTQWVEPVLQCVRGGAGPVNILTGLLILIAKKDGGVVGYMLPYIRQASESPDSQELVCVLMLLSVVRQTGHLPARQGKAGGEGGGRWRDVIAYEALRNTAVHTNDEIRFLTLSLIVQSPKSSEVFSSEELDIILWFLSYNINEQSPHFRSLVLSLMKKFFKRFEQSHRTLLRDISGNEERHTDYYWLFLDKVTGQCYESLIPGGNHYRRHAALQILLWIEKLQLEKTSRHVAPSNDINASSERVSLLLDVLGDSYETNKDMALHLLYRCSDEELYSDKHAAILNLVSVIKQASSMKPTECVTAAYKMRLLANKLTKYIHEDCKSISEVSSKLLQMLQVQVQHQLVVCEADLALGARHAPLYGLLHCVGTALDLLDERSWSPSLTCMCESLVSVCVSVCACTAPVLNSAAPEGHMPHADGGKIRLEDGSEVTAQMVLLCAWRSVKEVSWILSLIVSKMSSCMEVGRKVSLVENIGDTFLQLLTDTKHRGAFEQVYVGFSRMLAWSFSVLKGTDNIYHQFNTQSIENNNIRCAHVPITLFVISLWRDQEPALNQLPRRWLTDLMTDIQTGTATHRVCETRRSAGLPFMIQALVVSELQVCPGSFPGHMCSMLRAARSNSLATRCHAMNILRALYRSSALGGASETAGGGAGTALQLAIQACESDAWIERNSATLLFSSLMVRVFGVQRSRDSERLCVRNRMTGRIFFLRYPLLYDFMLNKLQEASSVDRLHPALYPVLLLLARLYPSALEGSVSILKLVSFVPSVLVCGQGPSLRVRQLAARALTPLIPHTQYLSQLEALFTSLSDPSAKRNFIHGTLLQIIKLLDGCPEPVCMEGDARRRIMVHIERSSWILEQSETERPCYVIIDEFIKLIHIILWKFPALIEKNHLSYIKGCLTKLIFNEIKWTINPGRELCLADAGYLLLIMNTHDDSGDISRILYACLTHHTYEVVLAALNYILIIHDKMEPENTLHEHIHRTRNTKVLDRLRTDPEYINVLCTVLKKNKYLECVQKCLILLTMEPNTQEHIVRTKSGLEDISDEHIMTNYFNYIENEHEHFIHIYLKGLAQFLEQKLHSIQQNLILETVRTIFRCSLSDNSEETRDVVGDFVHRNLERLMTKQYDQLNEEDQFELRATLYSTCVALLEDDNTHTRTLTAHTLTRYCDVTLKHTHVLPARARDLLLTHIQARETHGLALLAVLALGSFYYELSYTDELDDEVRVFDHNEKHNTHLEEAVWAVACADVINDLHTHTCTDVRLLLCDVIQHRSYRQTFQALCGENAETYRRMVKDDTYICDRNQKVHAFIKRLTKR</sequence>
<evidence type="ECO:0000259" key="4">
    <source>
        <dbReference type="Pfam" id="PF10350"/>
    </source>
</evidence>
<dbReference type="InterPro" id="IPR019442">
    <property type="entry name" value="THADA/TRM732_DUF2428"/>
</dbReference>
<evidence type="ECO:0000256" key="1">
    <source>
        <dbReference type="ARBA" id="ARBA00010409"/>
    </source>
</evidence>
<feature type="domain" description="tRNA (32-2'-O)-methyltransferase regulator THADA-like C-terminal TPR repeats region" evidence="6">
    <location>
        <begin position="1134"/>
        <end position="1288"/>
    </location>
</feature>
<comment type="caution">
    <text evidence="7">The sequence shown here is derived from an EMBL/GenBank/DDBJ whole genome shotgun (WGS) entry which is preliminary data.</text>
</comment>
<dbReference type="InterPro" id="IPR016024">
    <property type="entry name" value="ARM-type_fold"/>
</dbReference>
<gene>
    <name evidence="7" type="ORF">DCHRY22_LOCUS14823</name>
</gene>
<comment type="similarity">
    <text evidence="1">Belongs to the THADA family.</text>
</comment>
<protein>
    <recommendedName>
        <fullName evidence="3">tRNA (32-2'-O)-methyltransferase regulator THADA</fullName>
    </recommendedName>
</protein>
<dbReference type="GO" id="GO:0005829">
    <property type="term" value="C:cytosol"/>
    <property type="evidence" value="ECO:0007669"/>
    <property type="project" value="TreeGrafter"/>
</dbReference>
<dbReference type="OrthoDB" id="73997at2759"/>
<evidence type="ECO:0000313" key="8">
    <source>
        <dbReference type="Proteomes" id="UP000789524"/>
    </source>
</evidence>
<evidence type="ECO:0000259" key="6">
    <source>
        <dbReference type="Pfam" id="PF25151"/>
    </source>
</evidence>
<keyword evidence="8" id="KW-1185">Reference proteome</keyword>
<dbReference type="Pfam" id="PF10350">
    <property type="entry name" value="DUF2428"/>
    <property type="match status" value="2"/>
</dbReference>
<dbReference type="InterPro" id="IPR056842">
    <property type="entry name" value="THADA-like_TPR_C"/>
</dbReference>
<feature type="domain" description="tRNA (32-2'-O)-methyltransferase regulator THADA-like TPR repeats region" evidence="5">
    <location>
        <begin position="470"/>
        <end position="727"/>
    </location>
</feature>
<evidence type="ECO:0000256" key="2">
    <source>
        <dbReference type="ARBA" id="ARBA00022694"/>
    </source>
</evidence>